<dbReference type="SMART" id="SM00382">
    <property type="entry name" value="AAA"/>
    <property type="match status" value="1"/>
</dbReference>
<dbReference type="Gene3D" id="3.40.50.300">
    <property type="entry name" value="P-loop containing nucleotide triphosphate hydrolases"/>
    <property type="match status" value="1"/>
</dbReference>
<reference evidence="5" key="1">
    <citation type="journal article" date="2021" name="PeerJ">
        <title>Extensive microbial diversity within the chicken gut microbiome revealed by metagenomics and culture.</title>
        <authorList>
            <person name="Gilroy R."/>
            <person name="Ravi A."/>
            <person name="Getino M."/>
            <person name="Pursley I."/>
            <person name="Horton D.L."/>
            <person name="Alikhan N.F."/>
            <person name="Baker D."/>
            <person name="Gharbi K."/>
            <person name="Hall N."/>
            <person name="Watson M."/>
            <person name="Adriaenssens E.M."/>
            <person name="Foster-Nyarko E."/>
            <person name="Jarju S."/>
            <person name="Secka A."/>
            <person name="Antonio M."/>
            <person name="Oren A."/>
            <person name="Chaudhuri R.R."/>
            <person name="La Ragione R."/>
            <person name="Hildebrand F."/>
            <person name="Pallen M.J."/>
        </authorList>
    </citation>
    <scope>NUCLEOTIDE SEQUENCE</scope>
    <source>
        <strain evidence="5">ChiBcec2-3848</strain>
    </source>
</reference>
<sequence>MCVIEVENLKKEYRLPVKKEGTLGALRHLVKPSYELKQAVKGISFQIREGESVAFLGANGAGKSTTIKMMTGILKPTAGRVSILGKDPFRKRMENAGQIGVVFGQKTQLWWDIPICETFRLLKDIYQIPEELYHRNLDSFTELLGLEEFLHQPARKLSLGQRVRADLAAALLHEPPVLFLDEPTIGLDVAVKQRIYDFLRSVNKEKKTTILLTSHDLKDLETLCGRLIILERGEILFDDRLPKIFEAFPGSDSLEEIVIRLFNRRTAP</sequence>
<organism evidence="5 6">
    <name type="scientific">Candidatus Blautia merdavium</name>
    <dbReference type="NCBI Taxonomy" id="2838494"/>
    <lineage>
        <taxon>Bacteria</taxon>
        <taxon>Bacillati</taxon>
        <taxon>Bacillota</taxon>
        <taxon>Clostridia</taxon>
        <taxon>Lachnospirales</taxon>
        <taxon>Lachnospiraceae</taxon>
        <taxon>Blautia</taxon>
    </lineage>
</organism>
<dbReference type="PROSITE" id="PS50893">
    <property type="entry name" value="ABC_TRANSPORTER_2"/>
    <property type="match status" value="1"/>
</dbReference>
<dbReference type="InterPro" id="IPR003439">
    <property type="entry name" value="ABC_transporter-like_ATP-bd"/>
</dbReference>
<dbReference type="PANTHER" id="PTHR42711">
    <property type="entry name" value="ABC TRANSPORTER ATP-BINDING PROTEIN"/>
    <property type="match status" value="1"/>
</dbReference>
<evidence type="ECO:0000313" key="5">
    <source>
        <dbReference type="EMBL" id="HJC64080.1"/>
    </source>
</evidence>
<evidence type="ECO:0000313" key="6">
    <source>
        <dbReference type="Proteomes" id="UP000823886"/>
    </source>
</evidence>
<evidence type="ECO:0000256" key="3">
    <source>
        <dbReference type="ARBA" id="ARBA00022840"/>
    </source>
</evidence>
<keyword evidence="2" id="KW-0547">Nucleotide-binding</keyword>
<proteinExistence type="predicted"/>
<reference evidence="5" key="2">
    <citation type="submission" date="2021-04" db="EMBL/GenBank/DDBJ databases">
        <authorList>
            <person name="Gilroy R."/>
        </authorList>
    </citation>
    <scope>NUCLEOTIDE SEQUENCE</scope>
    <source>
        <strain evidence="5">ChiBcec2-3848</strain>
    </source>
</reference>
<evidence type="ECO:0000256" key="2">
    <source>
        <dbReference type="ARBA" id="ARBA00022741"/>
    </source>
</evidence>
<dbReference type="PROSITE" id="PS00211">
    <property type="entry name" value="ABC_TRANSPORTER_1"/>
    <property type="match status" value="1"/>
</dbReference>
<dbReference type="InterPro" id="IPR050763">
    <property type="entry name" value="ABC_transporter_ATP-binding"/>
</dbReference>
<name>A0A9D2PRR9_9FIRM</name>
<dbReference type="PANTHER" id="PTHR42711:SF1">
    <property type="entry name" value="ABC-TRANSPORT PROTEIN, ATP-BINDING COMPONENT"/>
    <property type="match status" value="1"/>
</dbReference>
<dbReference type="GO" id="GO:0016887">
    <property type="term" value="F:ATP hydrolysis activity"/>
    <property type="evidence" value="ECO:0007669"/>
    <property type="project" value="InterPro"/>
</dbReference>
<accession>A0A9D2PRR9</accession>
<feature type="domain" description="ABC transporter" evidence="4">
    <location>
        <begin position="4"/>
        <end position="257"/>
    </location>
</feature>
<keyword evidence="1" id="KW-0813">Transport</keyword>
<keyword evidence="3 5" id="KW-0067">ATP-binding</keyword>
<dbReference type="GO" id="GO:0005524">
    <property type="term" value="F:ATP binding"/>
    <property type="evidence" value="ECO:0007669"/>
    <property type="project" value="UniProtKB-KW"/>
</dbReference>
<dbReference type="InterPro" id="IPR017871">
    <property type="entry name" value="ABC_transporter-like_CS"/>
</dbReference>
<comment type="caution">
    <text evidence="5">The sequence shown here is derived from an EMBL/GenBank/DDBJ whole genome shotgun (WGS) entry which is preliminary data.</text>
</comment>
<dbReference type="InterPro" id="IPR003593">
    <property type="entry name" value="AAA+_ATPase"/>
</dbReference>
<protein>
    <submittedName>
        <fullName evidence="5">ATP-binding cassette domain-containing protein</fullName>
    </submittedName>
</protein>
<dbReference type="Pfam" id="PF00005">
    <property type="entry name" value="ABC_tran"/>
    <property type="match status" value="1"/>
</dbReference>
<dbReference type="SUPFAM" id="SSF52540">
    <property type="entry name" value="P-loop containing nucleoside triphosphate hydrolases"/>
    <property type="match status" value="1"/>
</dbReference>
<evidence type="ECO:0000259" key="4">
    <source>
        <dbReference type="PROSITE" id="PS50893"/>
    </source>
</evidence>
<dbReference type="AlphaFoldDB" id="A0A9D2PRR9"/>
<dbReference type="Proteomes" id="UP000823886">
    <property type="component" value="Unassembled WGS sequence"/>
</dbReference>
<gene>
    <name evidence="5" type="ORF">H9753_10765</name>
</gene>
<evidence type="ECO:0000256" key="1">
    <source>
        <dbReference type="ARBA" id="ARBA00022448"/>
    </source>
</evidence>
<dbReference type="EMBL" id="DWVZ01000145">
    <property type="protein sequence ID" value="HJC64080.1"/>
    <property type="molecule type" value="Genomic_DNA"/>
</dbReference>
<dbReference type="InterPro" id="IPR027417">
    <property type="entry name" value="P-loop_NTPase"/>
</dbReference>